<comment type="caution">
    <text evidence="2">The sequence shown here is derived from an EMBL/GenBank/DDBJ whole genome shotgun (WGS) entry which is preliminary data.</text>
</comment>
<organism evidence="2 3">
    <name type="scientific">Carbonactinospora thermoautotrophica</name>
    <dbReference type="NCBI Taxonomy" id="1469144"/>
    <lineage>
        <taxon>Bacteria</taxon>
        <taxon>Bacillati</taxon>
        <taxon>Actinomycetota</taxon>
        <taxon>Actinomycetes</taxon>
        <taxon>Kitasatosporales</taxon>
        <taxon>Carbonactinosporaceae</taxon>
        <taxon>Carbonactinospora</taxon>
    </lineage>
</organism>
<dbReference type="InterPro" id="IPR011335">
    <property type="entry name" value="Restrct_endonuc-II-like"/>
</dbReference>
<evidence type="ECO:0000313" key="3">
    <source>
        <dbReference type="Proteomes" id="UP000070598"/>
    </source>
</evidence>
<gene>
    <name evidence="2" type="ORF">TR74_02490</name>
</gene>
<accession>A0A132NKG7</accession>
<evidence type="ECO:0000256" key="1">
    <source>
        <dbReference type="SAM" id="MobiDB-lite"/>
    </source>
</evidence>
<evidence type="ECO:0000313" key="2">
    <source>
        <dbReference type="EMBL" id="KWX10629.1"/>
    </source>
</evidence>
<sequence>ALTAAEVRATGGSAAPGPDLGGGAEERLARLADACRSDLEQKFLRFLDERRYRLPDEAQTLVPEAVARPDFVYRLPGGDVAVFVDGPYHDAAEVAERDLKATYRLEEQGWLVIRIRHDDEWDTLVREYPSVFGPGRGER</sequence>
<proteinExistence type="predicted"/>
<dbReference type="Gene3D" id="3.40.960.10">
    <property type="entry name" value="VSR Endonuclease"/>
    <property type="match status" value="1"/>
</dbReference>
<feature type="region of interest" description="Disordered" evidence="1">
    <location>
        <begin position="1"/>
        <end position="22"/>
    </location>
</feature>
<protein>
    <recommendedName>
        <fullName evidence="4">DUF559 domain-containing protein</fullName>
    </recommendedName>
</protein>
<dbReference type="EMBL" id="JYIK01000376">
    <property type="protein sequence ID" value="KWX10629.1"/>
    <property type="molecule type" value="Genomic_DNA"/>
</dbReference>
<dbReference type="SUPFAM" id="SSF52980">
    <property type="entry name" value="Restriction endonuclease-like"/>
    <property type="match status" value="1"/>
</dbReference>
<evidence type="ECO:0008006" key="4">
    <source>
        <dbReference type="Google" id="ProtNLM"/>
    </source>
</evidence>
<name>A0A132NKG7_9ACTN</name>
<feature type="non-terminal residue" evidence="2">
    <location>
        <position position="1"/>
    </location>
</feature>
<dbReference type="Proteomes" id="UP000070598">
    <property type="component" value="Unassembled WGS sequence"/>
</dbReference>
<dbReference type="PATRIC" id="fig|1469144.9.peg.5156"/>
<dbReference type="AlphaFoldDB" id="A0A132NKG7"/>
<dbReference type="RefSeq" id="WP_158013364.1">
    <property type="nucleotide sequence ID" value="NZ_JYIK01000376.1"/>
</dbReference>
<reference evidence="3" key="1">
    <citation type="submission" date="2015-02" db="EMBL/GenBank/DDBJ databases">
        <title>Physiological reanalysis, assessment of diazotrophy, and genome sequences of multiple isolates of Streptomyces thermoautotrophicus.</title>
        <authorList>
            <person name="MacKellar D.C."/>
            <person name="Lieber L."/>
            <person name="Norman J."/>
            <person name="Bolger A."/>
            <person name="Tobin C."/>
            <person name="Murray J.W."/>
            <person name="Friesen M."/>
            <person name="Prell J."/>
        </authorList>
    </citation>
    <scope>NUCLEOTIDE SEQUENCE [LARGE SCALE GENOMIC DNA]</scope>
    <source>
        <strain evidence="3">UBT1</strain>
    </source>
</reference>